<evidence type="ECO:0000313" key="2">
    <source>
        <dbReference type="Proteomes" id="UP000001627"/>
    </source>
</evidence>
<dbReference type="HOGENOM" id="CLU_054516_0_0_5"/>
<dbReference type="InterPro" id="IPR006944">
    <property type="entry name" value="Phage/GTA_portal"/>
</dbReference>
<evidence type="ECO:0000313" key="1">
    <source>
        <dbReference type="EMBL" id="ACT69006.1"/>
    </source>
</evidence>
<dbReference type="Proteomes" id="UP000001627">
    <property type="component" value="Chromosome"/>
</dbReference>
<proteinExistence type="predicted"/>
<dbReference type="AlphaFoldDB" id="C6V3N9"/>
<reference evidence="1 2" key="1">
    <citation type="journal article" date="2009" name="Nucleic Acids Res.">
        <title>Analysis of complete genome sequence of Neorickettsia risticii: causative agent of Potomac horse fever.</title>
        <authorList>
            <person name="Lin M."/>
            <person name="Zhang C."/>
            <person name="Gibson K."/>
            <person name="Rikihisa Y."/>
        </authorList>
    </citation>
    <scope>NUCLEOTIDE SEQUENCE [LARGE SCALE GENOMIC DNA]</scope>
    <source>
        <strain evidence="1 2">Illinois</strain>
    </source>
</reference>
<gene>
    <name evidence="1" type="ordered locus">NRI_0007</name>
</gene>
<dbReference type="STRING" id="434131.NRI_0007"/>
<name>C6V3N9_NEORI</name>
<dbReference type="InterPro" id="IPR006427">
    <property type="entry name" value="Portal_HK97"/>
</dbReference>
<dbReference type="EMBL" id="CP001431">
    <property type="protein sequence ID" value="ACT69006.1"/>
    <property type="molecule type" value="Genomic_DNA"/>
</dbReference>
<dbReference type="eggNOG" id="COG4695">
    <property type="taxonomic scope" value="Bacteria"/>
</dbReference>
<dbReference type="KEGG" id="nri:NRI_0007"/>
<protein>
    <submittedName>
        <fullName evidence="1">Phage portal protein, HK97 family</fullName>
    </submittedName>
</protein>
<accession>C6V3N9</accession>
<organism evidence="1 2">
    <name type="scientific">Neorickettsia risticii (strain Illinois)</name>
    <dbReference type="NCBI Taxonomy" id="434131"/>
    <lineage>
        <taxon>Bacteria</taxon>
        <taxon>Pseudomonadati</taxon>
        <taxon>Pseudomonadota</taxon>
        <taxon>Alphaproteobacteria</taxon>
        <taxon>Rickettsiales</taxon>
        <taxon>Anaplasmataceae</taxon>
        <taxon>Neorickettsia</taxon>
    </lineage>
</organism>
<dbReference type="NCBIfam" id="TIGR01537">
    <property type="entry name" value="portal_HK97"/>
    <property type="match status" value="1"/>
</dbReference>
<dbReference type="Pfam" id="PF04860">
    <property type="entry name" value="Phage_portal"/>
    <property type="match status" value="1"/>
</dbReference>
<keyword evidence="2" id="KW-1185">Reference proteome</keyword>
<sequence length="428" mass="48468">MHENTQNCFRRGCLACIYEVHPDVTKEMLTKIFKKSRSKANLNSGTQLGGECLYNTYTELWSGRDYSAFAQKAYIRNVIASRAISIVAVAASSVPIQLFECSGTEKKRCLVSHPLNELLNEPNPNMSRVTLIKNAVTYKLISGNLYFLKIGSGLPKELHLLRPDRVTVIPGSDCLPLGYRYRVGNYEREYYMNKITGDCDVLHIKNFHPYNDWYGLSPVEAAMYSIDQHNQASLWNQAMLKNGARPSGAFISKSKEPMPKEQFRRLSRQLGDCSGAENAGKAILIEGGIEWKEMSISPKEMDFLQSKYNSAREIALAFGVPPQLLGIPGDNTYSNLIEARLSLWEETVLPILDEIVHSLNVWLAPVFGDNLEFAYEKDSIDALSKKREKLWDCIEKASFLTINEKRQVFGYSTMEGEDKIAERNKNFE</sequence>